<feature type="domain" description="Acyl-CoA dehydrogenase/oxidase C-terminal" evidence="6">
    <location>
        <begin position="195"/>
        <end position="313"/>
    </location>
</feature>
<dbReference type="Gene3D" id="1.20.140.10">
    <property type="entry name" value="Butyryl-CoA Dehydrogenase, subunit A, domain 3"/>
    <property type="match status" value="1"/>
</dbReference>
<reference evidence="7 8" key="1">
    <citation type="submission" date="2017-07" db="EMBL/GenBank/DDBJ databases">
        <title>First draft Genome Sequence of Nocardia cerradoensis isolated from human infection.</title>
        <authorList>
            <person name="Carrasco G."/>
        </authorList>
    </citation>
    <scope>NUCLEOTIDE SEQUENCE [LARGE SCALE GENOMIC DNA]</scope>
    <source>
        <strain evidence="7 8">CNM20130759</strain>
    </source>
</reference>
<dbReference type="PANTHER" id="PTHR43884">
    <property type="entry name" value="ACYL-COA DEHYDROGENASE"/>
    <property type="match status" value="1"/>
</dbReference>
<dbReference type="InterPro" id="IPR037069">
    <property type="entry name" value="AcylCoA_DH/ox_N_sf"/>
</dbReference>
<proteinExistence type="inferred from homology"/>
<name>A0A231H2Z0_9NOCA</name>
<dbReference type="EMBL" id="NGAF01000010">
    <property type="protein sequence ID" value="OXR43168.1"/>
    <property type="molecule type" value="Genomic_DNA"/>
</dbReference>
<dbReference type="SUPFAM" id="SSF47203">
    <property type="entry name" value="Acyl-CoA dehydrogenase C-terminal domain-like"/>
    <property type="match status" value="1"/>
</dbReference>
<comment type="cofactor">
    <cofactor evidence="1">
        <name>FAD</name>
        <dbReference type="ChEBI" id="CHEBI:57692"/>
    </cofactor>
</comment>
<dbReference type="InterPro" id="IPR009075">
    <property type="entry name" value="AcylCo_DH/oxidase_C"/>
</dbReference>
<dbReference type="Proteomes" id="UP000215506">
    <property type="component" value="Unassembled WGS sequence"/>
</dbReference>
<gene>
    <name evidence="7" type="primary">acrC_5</name>
    <name evidence="7" type="ORF">B7C42_04590</name>
</gene>
<keyword evidence="8" id="KW-1185">Reference proteome</keyword>
<dbReference type="EC" id="1.3.1.95" evidence="7"/>
<dbReference type="GO" id="GO:0050660">
    <property type="term" value="F:flavin adenine dinucleotide binding"/>
    <property type="evidence" value="ECO:0007669"/>
    <property type="project" value="InterPro"/>
</dbReference>
<dbReference type="InterPro" id="IPR036250">
    <property type="entry name" value="AcylCo_DH-like_C"/>
</dbReference>
<evidence type="ECO:0000256" key="4">
    <source>
        <dbReference type="ARBA" id="ARBA00022827"/>
    </source>
</evidence>
<comment type="similarity">
    <text evidence="2">Belongs to the acyl-CoA dehydrogenase family.</text>
</comment>
<dbReference type="SUPFAM" id="SSF56645">
    <property type="entry name" value="Acyl-CoA dehydrogenase NM domain-like"/>
    <property type="match status" value="1"/>
</dbReference>
<keyword evidence="4" id="KW-0274">FAD</keyword>
<organism evidence="7 8">
    <name type="scientific">Nocardia cerradoensis</name>
    <dbReference type="NCBI Taxonomy" id="85688"/>
    <lineage>
        <taxon>Bacteria</taxon>
        <taxon>Bacillati</taxon>
        <taxon>Actinomycetota</taxon>
        <taxon>Actinomycetes</taxon>
        <taxon>Mycobacteriales</taxon>
        <taxon>Nocardiaceae</taxon>
        <taxon>Nocardia</taxon>
    </lineage>
</organism>
<keyword evidence="5 7" id="KW-0560">Oxidoreductase</keyword>
<dbReference type="AlphaFoldDB" id="A0A231H2Z0"/>
<sequence>MSEVVRRDPDLVRLVTEFFSQTFTPDVVTTVENAGFSPGLWSSVEQLGLPLIGIEEDLGGSGGSLLDLLAVGHGAGEYAVPLPLAETSLAAWLLTCAGAPVEPGPMTVITDSTRLRLDGNRLSGTAGDVAWARGATRVVAIVEDGSGSSRVVSVNAADLDIEAGTDLAGMPRDRISAAHVEVQTWAGDVTADALLLRGALLRSAQMAGAMTAAFDLTKRYVEQRVQFGQPIGAFQSVQTHIVELAQASASTTLSVDRAGAAALRGPASFEIVAAKSLANRNAGLAVRAAHQAHGAIGMTREYSLQLLSRRLQGWRGDFGDEMTLNMRLGAAMARERGIAAAVTSVGSTVAV</sequence>
<dbReference type="Pfam" id="PF00441">
    <property type="entry name" value="Acyl-CoA_dh_1"/>
    <property type="match status" value="1"/>
</dbReference>
<evidence type="ECO:0000256" key="5">
    <source>
        <dbReference type="ARBA" id="ARBA00023002"/>
    </source>
</evidence>
<comment type="caution">
    <text evidence="7">The sequence shown here is derived from an EMBL/GenBank/DDBJ whole genome shotgun (WGS) entry which is preliminary data.</text>
</comment>
<dbReference type="Gene3D" id="1.10.540.10">
    <property type="entry name" value="Acyl-CoA dehydrogenase/oxidase, N-terminal domain"/>
    <property type="match status" value="1"/>
</dbReference>
<dbReference type="GO" id="GO:0003995">
    <property type="term" value="F:acyl-CoA dehydrogenase activity"/>
    <property type="evidence" value="ECO:0007669"/>
    <property type="project" value="TreeGrafter"/>
</dbReference>
<dbReference type="GO" id="GO:0043958">
    <property type="term" value="F:acryloyl-CoA reductase (NADH) activity"/>
    <property type="evidence" value="ECO:0007669"/>
    <property type="project" value="UniProtKB-EC"/>
</dbReference>
<dbReference type="InterPro" id="IPR009100">
    <property type="entry name" value="AcylCoA_DH/oxidase_NM_dom_sf"/>
</dbReference>
<evidence type="ECO:0000256" key="2">
    <source>
        <dbReference type="ARBA" id="ARBA00009347"/>
    </source>
</evidence>
<evidence type="ECO:0000313" key="7">
    <source>
        <dbReference type="EMBL" id="OXR43168.1"/>
    </source>
</evidence>
<evidence type="ECO:0000256" key="1">
    <source>
        <dbReference type="ARBA" id="ARBA00001974"/>
    </source>
</evidence>
<evidence type="ECO:0000259" key="6">
    <source>
        <dbReference type="Pfam" id="PF00441"/>
    </source>
</evidence>
<evidence type="ECO:0000256" key="3">
    <source>
        <dbReference type="ARBA" id="ARBA00022630"/>
    </source>
</evidence>
<evidence type="ECO:0000313" key="8">
    <source>
        <dbReference type="Proteomes" id="UP000215506"/>
    </source>
</evidence>
<accession>A0A231H2Z0</accession>
<protein>
    <submittedName>
        <fullName evidence="7">Acryloyl-CoA reductase (NADH)</fullName>
        <ecNumber evidence="7">1.3.1.95</ecNumber>
    </submittedName>
</protein>
<keyword evidence="3" id="KW-0285">Flavoprotein</keyword>
<dbReference type="RefSeq" id="WP_094026478.1">
    <property type="nucleotide sequence ID" value="NZ_NGAF01000010.1"/>
</dbReference>
<dbReference type="PANTHER" id="PTHR43884:SF20">
    <property type="entry name" value="ACYL-COA DEHYDROGENASE FADE28"/>
    <property type="match status" value="1"/>
</dbReference>